<proteinExistence type="predicted"/>
<dbReference type="EMBL" id="VJMH01000607">
    <property type="protein sequence ID" value="KAF0715266.1"/>
    <property type="molecule type" value="Genomic_DNA"/>
</dbReference>
<evidence type="ECO:0000313" key="4">
    <source>
        <dbReference type="Proteomes" id="UP000332933"/>
    </source>
</evidence>
<dbReference type="OrthoDB" id="120976at2759"/>
<evidence type="ECO:0000313" key="3">
    <source>
        <dbReference type="EMBL" id="VFT80645.1"/>
    </source>
</evidence>
<reference evidence="2" key="2">
    <citation type="submission" date="2019-06" db="EMBL/GenBank/DDBJ databases">
        <title>Genomics analysis of Aphanomyces spp. identifies a new class of oomycete effector associated with host adaptation.</title>
        <authorList>
            <person name="Gaulin E."/>
        </authorList>
    </citation>
    <scope>NUCLEOTIDE SEQUENCE</scope>
    <source>
        <strain evidence="2">CBS 578.67</strain>
    </source>
</reference>
<dbReference type="InterPro" id="IPR032675">
    <property type="entry name" value="LRR_dom_sf"/>
</dbReference>
<accession>A0A485K9S7</accession>
<dbReference type="AlphaFoldDB" id="A0A485K9S7"/>
<protein>
    <submittedName>
        <fullName evidence="3">Aste57867_3480 protein</fullName>
    </submittedName>
</protein>
<dbReference type="EMBL" id="CAADRA010000607">
    <property type="protein sequence ID" value="VFT80645.1"/>
    <property type="molecule type" value="Genomic_DNA"/>
</dbReference>
<dbReference type="Gene3D" id="3.80.10.10">
    <property type="entry name" value="Ribonuclease Inhibitor"/>
    <property type="match status" value="1"/>
</dbReference>
<dbReference type="SUPFAM" id="SSF52047">
    <property type="entry name" value="RNI-like"/>
    <property type="match status" value="1"/>
</dbReference>
<feature type="compositionally biased region" description="Pro residues" evidence="1">
    <location>
        <begin position="10"/>
        <end position="21"/>
    </location>
</feature>
<organism evidence="3 4">
    <name type="scientific">Aphanomyces stellatus</name>
    <dbReference type="NCBI Taxonomy" id="120398"/>
    <lineage>
        <taxon>Eukaryota</taxon>
        <taxon>Sar</taxon>
        <taxon>Stramenopiles</taxon>
        <taxon>Oomycota</taxon>
        <taxon>Saprolegniomycetes</taxon>
        <taxon>Saprolegniales</taxon>
        <taxon>Verrucalvaceae</taxon>
        <taxon>Aphanomyces</taxon>
    </lineage>
</organism>
<evidence type="ECO:0000256" key="1">
    <source>
        <dbReference type="SAM" id="MobiDB-lite"/>
    </source>
</evidence>
<gene>
    <name evidence="3" type="primary">Aste57867_3480</name>
    <name evidence="2" type="ORF">As57867_003470</name>
    <name evidence="3" type="ORF">ASTE57867_3480</name>
</gene>
<evidence type="ECO:0000313" key="2">
    <source>
        <dbReference type="EMBL" id="KAF0715266.1"/>
    </source>
</evidence>
<keyword evidence="4" id="KW-1185">Reference proteome</keyword>
<feature type="region of interest" description="Disordered" evidence="1">
    <location>
        <begin position="1"/>
        <end position="23"/>
    </location>
</feature>
<reference evidence="3 4" key="1">
    <citation type="submission" date="2019-03" db="EMBL/GenBank/DDBJ databases">
        <authorList>
            <person name="Gaulin E."/>
            <person name="Dumas B."/>
        </authorList>
    </citation>
    <scope>NUCLEOTIDE SEQUENCE [LARGE SCALE GENOMIC DNA]</scope>
    <source>
        <strain evidence="3">CBS 568.67</strain>
    </source>
</reference>
<sequence>MGSKPSHLALPPPSRIPPTAKPPLTTWQLPTDLVERVAFFLPDSISFFAWLDALNTSDGGGLGDLVHFLALRGHIHPTVLWPHSPCLRYPVVPSSQVWPHQDATPFSLASLAAVARYHSVVELPHGLVVDMGHFRSLLPSSIVLHLRTTSRQPSLWPHEIGSWGSGPCGTYVIPRSLPPSSVAHLDALYMGICTSSTVSAVDELLAFLETSNVTKFSLISPIRFTPTRLGHVVRWLQARPVCEFKFGRWDFGATLDAMASFYTAVAECSTLGDLTLYDVKLPRFPTTPGFALPSHKARVVKCEWNVRDIETLLSCLQNARTLALELPPNSKAWGEAAHRLVLPSLVHLELHYLVRSSIRALCHALSGSAVESVVLTNYETDFTLSESVQSVHCIAEYIPRWPQLKRLDLSQFYMRDMDARALGKGLSQAKRLASVKLDHTKTIYLSSLAPHLATMPQLQTLTIAASVLKSLTSWTEKGNVFSQLFENRSLETVSIFVDEIDGAVVYRLAEALRTNGTIRELACRVAVKDVPMLIEALGARPIPTRKVHLRVTNGGPGFNAKLSALVRAQPQEIYMISTLDL</sequence>
<dbReference type="Proteomes" id="UP000332933">
    <property type="component" value="Unassembled WGS sequence"/>
</dbReference>
<name>A0A485K9S7_9STRA</name>